<dbReference type="CDD" id="cd03235">
    <property type="entry name" value="ABC_Metallic_Cations"/>
    <property type="match status" value="1"/>
</dbReference>
<dbReference type="PROSITE" id="PS00211">
    <property type="entry name" value="ABC_TRANSPORTER_1"/>
    <property type="match status" value="1"/>
</dbReference>
<comment type="similarity">
    <text evidence="1">Belongs to the ABC transporter superfamily.</text>
</comment>
<dbReference type="FunFam" id="3.40.50.300:FF:000134">
    <property type="entry name" value="Iron-enterobactin ABC transporter ATP-binding protein"/>
    <property type="match status" value="1"/>
</dbReference>
<protein>
    <submittedName>
        <fullName evidence="6">Metal ABC transporter ATP-binding protein</fullName>
    </submittedName>
</protein>
<dbReference type="GO" id="GO:0005524">
    <property type="term" value="F:ATP binding"/>
    <property type="evidence" value="ECO:0007669"/>
    <property type="project" value="UniProtKB-KW"/>
</dbReference>
<name>A0A3Y9C6P4_SALEB</name>
<dbReference type="PANTHER" id="PTHR42734">
    <property type="entry name" value="METAL TRANSPORT SYSTEM ATP-BINDING PROTEIN TM_0124-RELATED"/>
    <property type="match status" value="1"/>
</dbReference>
<dbReference type="SUPFAM" id="SSF52540">
    <property type="entry name" value="P-loop containing nucleoside triphosphate hydrolases"/>
    <property type="match status" value="1"/>
</dbReference>
<dbReference type="GO" id="GO:0016887">
    <property type="term" value="F:ATP hydrolysis activity"/>
    <property type="evidence" value="ECO:0007669"/>
    <property type="project" value="InterPro"/>
</dbReference>
<sequence length="277" mass="30083">MLTTNNSGKNNVYPAVSVEALTVSYRGGNIGLSDVSFELKKPTICGLIGMNGAGKSTLFRAIMGFVSPACGKVEVCHQPVKWAQKQNIIAYVPQTEEVDWTFPVSVRDVVMMGRQGRMGFLRIPSERDSDIVMESLNRVGMEAYVNRQIGELSGGQRKRVFLARALAQQSLIMLLDEPFTGVDVQTEHAIIAILRELREEGRIIIVSTHNLASVPGFCDEVMMVNSTLIAFGPVSEVYSPDNLGKTFGGTIHQLPVGVATPVPQYCDGSTGEESKSA</sequence>
<dbReference type="Proteomes" id="UP000839644">
    <property type="component" value="Unassembled WGS sequence"/>
</dbReference>
<evidence type="ECO:0000259" key="5">
    <source>
        <dbReference type="PROSITE" id="PS50893"/>
    </source>
</evidence>
<evidence type="ECO:0000256" key="2">
    <source>
        <dbReference type="ARBA" id="ARBA00022448"/>
    </source>
</evidence>
<evidence type="ECO:0000256" key="4">
    <source>
        <dbReference type="ARBA" id="ARBA00022840"/>
    </source>
</evidence>
<dbReference type="Gene3D" id="3.40.50.300">
    <property type="entry name" value="P-loop containing nucleotide triphosphate hydrolases"/>
    <property type="match status" value="1"/>
</dbReference>
<dbReference type="InterPro" id="IPR027417">
    <property type="entry name" value="P-loop_NTPase"/>
</dbReference>
<accession>A0A3Y9C6P4</accession>
<dbReference type="InterPro" id="IPR017871">
    <property type="entry name" value="ABC_transporter-like_CS"/>
</dbReference>
<organism evidence="6">
    <name type="scientific">Salmonella enterica subsp. enterica serovar Java</name>
    <dbReference type="NCBI Taxonomy" id="224729"/>
    <lineage>
        <taxon>Bacteria</taxon>
        <taxon>Pseudomonadati</taxon>
        <taxon>Pseudomonadota</taxon>
        <taxon>Gammaproteobacteria</taxon>
        <taxon>Enterobacterales</taxon>
        <taxon>Enterobacteriaceae</taxon>
        <taxon>Salmonella</taxon>
    </lineage>
</organism>
<feature type="domain" description="ABC transporter" evidence="5">
    <location>
        <begin position="16"/>
        <end position="251"/>
    </location>
</feature>
<evidence type="ECO:0000313" key="6">
    <source>
        <dbReference type="EMBL" id="EAB8479632.1"/>
    </source>
</evidence>
<evidence type="ECO:0000256" key="1">
    <source>
        <dbReference type="ARBA" id="ARBA00005417"/>
    </source>
</evidence>
<keyword evidence="4 6" id="KW-0067">ATP-binding</keyword>
<dbReference type="InterPro" id="IPR003593">
    <property type="entry name" value="AAA+_ATPase"/>
</dbReference>
<dbReference type="InterPro" id="IPR003439">
    <property type="entry name" value="ABC_transporter-like_ATP-bd"/>
</dbReference>
<keyword evidence="2" id="KW-0813">Transport</keyword>
<dbReference type="PANTHER" id="PTHR42734:SF5">
    <property type="entry name" value="IRON TRANSPORT SYSTEM ATP-BINDING PROTEIN HI_0361-RELATED"/>
    <property type="match status" value="1"/>
</dbReference>
<proteinExistence type="inferred from homology"/>
<reference evidence="6" key="1">
    <citation type="submission" date="2018-08" db="EMBL/GenBank/DDBJ databases">
        <authorList>
            <person name="Ashton P.M."/>
            <person name="Dallman T."/>
            <person name="Nair S."/>
            <person name="De Pinna E."/>
            <person name="Peters T."/>
            <person name="Grant K."/>
        </authorList>
    </citation>
    <scope>NUCLEOTIDE SEQUENCE [LARGE SCALE GENOMIC DNA]</scope>
    <source>
        <strain evidence="6">43913</strain>
    </source>
</reference>
<dbReference type="AlphaFoldDB" id="A0A3Y9C6P4"/>
<evidence type="ECO:0000256" key="3">
    <source>
        <dbReference type="ARBA" id="ARBA00022741"/>
    </source>
</evidence>
<dbReference type="PROSITE" id="PS50893">
    <property type="entry name" value="ABC_TRANSPORTER_2"/>
    <property type="match status" value="1"/>
</dbReference>
<dbReference type="EMBL" id="AAAFYZ010000119">
    <property type="protein sequence ID" value="EAB8479632.1"/>
    <property type="molecule type" value="Genomic_DNA"/>
</dbReference>
<dbReference type="SMART" id="SM00382">
    <property type="entry name" value="AAA"/>
    <property type="match status" value="1"/>
</dbReference>
<dbReference type="Pfam" id="PF00005">
    <property type="entry name" value="ABC_tran"/>
    <property type="match status" value="1"/>
</dbReference>
<comment type="caution">
    <text evidence="6">The sequence shown here is derived from an EMBL/GenBank/DDBJ whole genome shotgun (WGS) entry which is preliminary data.</text>
</comment>
<keyword evidence="3" id="KW-0547">Nucleotide-binding</keyword>
<gene>
    <name evidence="6" type="ORF">AU894_26365</name>
</gene>
<dbReference type="InterPro" id="IPR050153">
    <property type="entry name" value="Metal_Ion_Import_ABC"/>
</dbReference>